<dbReference type="OrthoDB" id="9785707at2"/>
<dbReference type="Gene3D" id="3.40.50.450">
    <property type="match status" value="1"/>
</dbReference>
<dbReference type="InterPro" id="IPR003488">
    <property type="entry name" value="DprA"/>
</dbReference>
<dbReference type="Pfam" id="PF21102">
    <property type="entry name" value="DprA_N"/>
    <property type="match status" value="1"/>
</dbReference>
<dbReference type="EMBL" id="FPCH01000001">
    <property type="protein sequence ID" value="SFV28333.1"/>
    <property type="molecule type" value="Genomic_DNA"/>
</dbReference>
<dbReference type="InterPro" id="IPR057666">
    <property type="entry name" value="DrpA_SLOG"/>
</dbReference>
<dbReference type="PANTHER" id="PTHR43022">
    <property type="entry name" value="PROTEIN SMF"/>
    <property type="match status" value="1"/>
</dbReference>
<sequence>MAPRPDEPQLFRPAPLPTAELSDEERLACLRLIRSENVGPVTFRDLINHFGGATKALEALPALTRRGGSGRTIRICPKADAERELDAARRIGATPLFTIEPNYPALLARIEAPPPMLYIKGNHELLNVPAVAIVGSRQCSAAGVQLTRLFAGQLAEAGFVIVSGLARGIDRAAHETTLKSGTVAVVAGGIDWIYPPEHAELQARIGSEGCLVTERPPGLQPRDKDFPRRNRIIAGLVNGVVIVEAAARSGTLVTARYANDLGREVFAIPGHPLDPRAEGTNRLIKQGATLVTEAAEIVEVLRPILGLEERRYDYTLPMEQPAAAPTSAKPSAPELAPEDVSKAVLSALGPAPVTVDAIARNAGLTIQAVQIALLELDLGGRIERQGHSLVALKSV</sequence>
<dbReference type="RefSeq" id="WP_092864893.1">
    <property type="nucleotide sequence ID" value="NZ_FPCH01000001.1"/>
</dbReference>
<gene>
    <name evidence="4" type="ORF">SAMN04488557_0976</name>
</gene>
<dbReference type="GO" id="GO:0009294">
    <property type="term" value="P:DNA-mediated transformation"/>
    <property type="evidence" value="ECO:0007669"/>
    <property type="project" value="InterPro"/>
</dbReference>
<name>A0A1I7N113_9HYPH</name>
<proteinExistence type="inferred from homology"/>
<dbReference type="Proteomes" id="UP000199423">
    <property type="component" value="Unassembled WGS sequence"/>
</dbReference>
<protein>
    <submittedName>
        <fullName evidence="4">DNA processing protein</fullName>
    </submittedName>
</protein>
<evidence type="ECO:0000313" key="5">
    <source>
        <dbReference type="Proteomes" id="UP000199423"/>
    </source>
</evidence>
<reference evidence="5" key="1">
    <citation type="submission" date="2016-10" db="EMBL/GenBank/DDBJ databases">
        <authorList>
            <person name="Varghese N."/>
            <person name="Submissions S."/>
        </authorList>
    </citation>
    <scope>NUCLEOTIDE SEQUENCE [LARGE SCALE GENOMIC DNA]</scope>
    <source>
        <strain evidence="5">DSM 1565</strain>
    </source>
</reference>
<evidence type="ECO:0000259" key="3">
    <source>
        <dbReference type="Pfam" id="PF17782"/>
    </source>
</evidence>
<evidence type="ECO:0000313" key="4">
    <source>
        <dbReference type="EMBL" id="SFV28333.1"/>
    </source>
</evidence>
<evidence type="ECO:0000256" key="1">
    <source>
        <dbReference type="ARBA" id="ARBA00006525"/>
    </source>
</evidence>
<comment type="similarity">
    <text evidence="1">Belongs to the DprA/Smf family.</text>
</comment>
<dbReference type="NCBIfam" id="TIGR00732">
    <property type="entry name" value="dprA"/>
    <property type="match status" value="1"/>
</dbReference>
<dbReference type="InterPro" id="IPR036388">
    <property type="entry name" value="WH-like_DNA-bd_sf"/>
</dbReference>
<evidence type="ECO:0000259" key="2">
    <source>
        <dbReference type="Pfam" id="PF02481"/>
    </source>
</evidence>
<accession>A0A1I7N113</accession>
<dbReference type="Pfam" id="PF02481">
    <property type="entry name" value="DNA_processg_A"/>
    <property type="match status" value="1"/>
</dbReference>
<feature type="domain" description="Smf/DprA SLOG" evidence="2">
    <location>
        <begin position="97"/>
        <end position="301"/>
    </location>
</feature>
<dbReference type="Pfam" id="PF17782">
    <property type="entry name" value="WHD_DprA"/>
    <property type="match status" value="1"/>
</dbReference>
<dbReference type="PANTHER" id="PTHR43022:SF1">
    <property type="entry name" value="PROTEIN SMF"/>
    <property type="match status" value="1"/>
</dbReference>
<dbReference type="AlphaFoldDB" id="A0A1I7N113"/>
<organism evidence="4 5">
    <name type="scientific">Hyphomicrobium facile</name>
    <dbReference type="NCBI Taxonomy" id="51670"/>
    <lineage>
        <taxon>Bacteria</taxon>
        <taxon>Pseudomonadati</taxon>
        <taxon>Pseudomonadota</taxon>
        <taxon>Alphaproteobacteria</taxon>
        <taxon>Hyphomicrobiales</taxon>
        <taxon>Hyphomicrobiaceae</taxon>
        <taxon>Hyphomicrobium</taxon>
    </lineage>
</organism>
<dbReference type="STRING" id="51670.SAMN04488557_0976"/>
<feature type="domain" description="DprA winged helix" evidence="3">
    <location>
        <begin position="329"/>
        <end position="385"/>
    </location>
</feature>
<dbReference type="Gene3D" id="1.10.10.10">
    <property type="entry name" value="Winged helix-like DNA-binding domain superfamily/Winged helix DNA-binding domain"/>
    <property type="match status" value="1"/>
</dbReference>
<dbReference type="SUPFAM" id="SSF102405">
    <property type="entry name" value="MCP/YpsA-like"/>
    <property type="match status" value="1"/>
</dbReference>
<keyword evidence="5" id="KW-1185">Reference proteome</keyword>
<dbReference type="InterPro" id="IPR041614">
    <property type="entry name" value="DprA_WH"/>
</dbReference>